<keyword evidence="5" id="KW-0238">DNA-binding</keyword>
<sequence length="146" mass="16664">MADPQARLNEMIDILREHGCRMTPQRLAVLKILAASKEHPSVEKIYERVKANFPMTSLATIYKTVTLLKKLGEVLELGFGDDSNRYDGNNPHPHPHLICIKCKNIVDPDVAILNELHKKMAQETGYRIINHRLDFFGICPECQETE</sequence>
<name>X0Y6Z5_9ZZZZ</name>
<keyword evidence="4" id="KW-0805">Transcription regulation</keyword>
<comment type="similarity">
    <text evidence="1">Belongs to the Fur family.</text>
</comment>
<dbReference type="PANTHER" id="PTHR33202:SF8">
    <property type="entry name" value="PEROXIDE-RESPONSIVE REPRESSOR PERR"/>
    <property type="match status" value="1"/>
</dbReference>
<evidence type="ECO:0000313" key="7">
    <source>
        <dbReference type="EMBL" id="GAG51520.1"/>
    </source>
</evidence>
<dbReference type="InterPro" id="IPR002481">
    <property type="entry name" value="FUR"/>
</dbReference>
<keyword evidence="2" id="KW-0678">Repressor</keyword>
<protein>
    <recommendedName>
        <fullName evidence="8">Ferric uptake regulation protein</fullName>
    </recommendedName>
</protein>
<dbReference type="EMBL" id="BARS01050800">
    <property type="protein sequence ID" value="GAG51520.1"/>
    <property type="molecule type" value="Genomic_DNA"/>
</dbReference>
<evidence type="ECO:0008006" key="8">
    <source>
        <dbReference type="Google" id="ProtNLM"/>
    </source>
</evidence>
<dbReference type="Gene3D" id="1.10.10.10">
    <property type="entry name" value="Winged helix-like DNA-binding domain superfamily/Winged helix DNA-binding domain"/>
    <property type="match status" value="1"/>
</dbReference>
<dbReference type="GO" id="GO:1900376">
    <property type="term" value="P:regulation of secondary metabolite biosynthetic process"/>
    <property type="evidence" value="ECO:0007669"/>
    <property type="project" value="TreeGrafter"/>
</dbReference>
<dbReference type="InterPro" id="IPR036390">
    <property type="entry name" value="WH_DNA-bd_sf"/>
</dbReference>
<dbReference type="InterPro" id="IPR043135">
    <property type="entry name" value="Fur_C"/>
</dbReference>
<dbReference type="GO" id="GO:0045892">
    <property type="term" value="P:negative regulation of DNA-templated transcription"/>
    <property type="evidence" value="ECO:0007669"/>
    <property type="project" value="TreeGrafter"/>
</dbReference>
<dbReference type="Gene3D" id="3.30.1490.190">
    <property type="match status" value="1"/>
</dbReference>
<accession>X0Y6Z5</accession>
<dbReference type="InterPro" id="IPR036388">
    <property type="entry name" value="WH-like_DNA-bd_sf"/>
</dbReference>
<dbReference type="AlphaFoldDB" id="X0Y6Z5"/>
<dbReference type="Pfam" id="PF01475">
    <property type="entry name" value="FUR"/>
    <property type="match status" value="1"/>
</dbReference>
<evidence type="ECO:0000256" key="6">
    <source>
        <dbReference type="ARBA" id="ARBA00023163"/>
    </source>
</evidence>
<dbReference type="GO" id="GO:0000976">
    <property type="term" value="F:transcription cis-regulatory region binding"/>
    <property type="evidence" value="ECO:0007669"/>
    <property type="project" value="TreeGrafter"/>
</dbReference>
<evidence type="ECO:0000256" key="1">
    <source>
        <dbReference type="ARBA" id="ARBA00007957"/>
    </source>
</evidence>
<organism evidence="7">
    <name type="scientific">marine sediment metagenome</name>
    <dbReference type="NCBI Taxonomy" id="412755"/>
    <lineage>
        <taxon>unclassified sequences</taxon>
        <taxon>metagenomes</taxon>
        <taxon>ecological metagenomes</taxon>
    </lineage>
</organism>
<evidence type="ECO:0000256" key="5">
    <source>
        <dbReference type="ARBA" id="ARBA00023125"/>
    </source>
</evidence>
<gene>
    <name evidence="7" type="ORF">S01H1_75772</name>
</gene>
<dbReference type="CDD" id="cd07153">
    <property type="entry name" value="Fur_like"/>
    <property type="match status" value="1"/>
</dbReference>
<comment type="caution">
    <text evidence="7">The sequence shown here is derived from an EMBL/GenBank/DDBJ whole genome shotgun (WGS) entry which is preliminary data.</text>
</comment>
<keyword evidence="3" id="KW-0862">Zinc</keyword>
<keyword evidence="6" id="KW-0804">Transcription</keyword>
<dbReference type="SUPFAM" id="SSF46785">
    <property type="entry name" value="Winged helix' DNA-binding domain"/>
    <property type="match status" value="1"/>
</dbReference>
<dbReference type="PANTHER" id="PTHR33202">
    <property type="entry name" value="ZINC UPTAKE REGULATION PROTEIN"/>
    <property type="match status" value="1"/>
</dbReference>
<evidence type="ECO:0000256" key="2">
    <source>
        <dbReference type="ARBA" id="ARBA00022491"/>
    </source>
</evidence>
<proteinExistence type="inferred from homology"/>
<evidence type="ECO:0000256" key="3">
    <source>
        <dbReference type="ARBA" id="ARBA00022833"/>
    </source>
</evidence>
<dbReference type="GO" id="GO:0008270">
    <property type="term" value="F:zinc ion binding"/>
    <property type="evidence" value="ECO:0007669"/>
    <property type="project" value="TreeGrafter"/>
</dbReference>
<evidence type="ECO:0000256" key="4">
    <source>
        <dbReference type="ARBA" id="ARBA00023015"/>
    </source>
</evidence>
<dbReference type="GO" id="GO:0003700">
    <property type="term" value="F:DNA-binding transcription factor activity"/>
    <property type="evidence" value="ECO:0007669"/>
    <property type="project" value="InterPro"/>
</dbReference>
<reference evidence="7" key="1">
    <citation type="journal article" date="2014" name="Front. Microbiol.">
        <title>High frequency of phylogenetically diverse reductive dehalogenase-homologous genes in deep subseafloor sedimentary metagenomes.</title>
        <authorList>
            <person name="Kawai M."/>
            <person name="Futagami T."/>
            <person name="Toyoda A."/>
            <person name="Takaki Y."/>
            <person name="Nishi S."/>
            <person name="Hori S."/>
            <person name="Arai W."/>
            <person name="Tsubouchi T."/>
            <person name="Morono Y."/>
            <person name="Uchiyama I."/>
            <person name="Ito T."/>
            <person name="Fujiyama A."/>
            <person name="Inagaki F."/>
            <person name="Takami H."/>
        </authorList>
    </citation>
    <scope>NUCLEOTIDE SEQUENCE</scope>
    <source>
        <strain evidence="7">Expedition CK06-06</strain>
    </source>
</reference>